<dbReference type="Gene3D" id="1.10.10.60">
    <property type="entry name" value="Homeodomain-like"/>
    <property type="match status" value="1"/>
</dbReference>
<protein>
    <submittedName>
        <fullName evidence="3">ZSC29 protein</fullName>
    </submittedName>
</protein>
<keyword evidence="4" id="KW-1185">Reference proteome</keyword>
<dbReference type="PANTHER" id="PTHR47595:SF1">
    <property type="entry name" value="MYB_SANT-LIKE DNA-BINDING DOMAIN-CONTAINING PROTEIN"/>
    <property type="match status" value="1"/>
</dbReference>
<dbReference type="EMBL" id="JAAWVO010060188">
    <property type="protein sequence ID" value="MBN3322386.1"/>
    <property type="molecule type" value="Genomic_DNA"/>
</dbReference>
<name>A0A8J7P0Z7_ATRSP</name>
<dbReference type="PANTHER" id="PTHR47595">
    <property type="entry name" value="HEAT SHOCK 70 KDA PROTEIN 14"/>
    <property type="match status" value="1"/>
</dbReference>
<dbReference type="FunFam" id="1.10.10.60:FF:000032">
    <property type="entry name" value="Zinc finger and SCAN domain-containing 20"/>
    <property type="match status" value="1"/>
</dbReference>
<gene>
    <name evidence="3" type="primary">Zscan29</name>
    <name evidence="3" type="ORF">GTO95_0003273</name>
</gene>
<accession>A0A8J7P0Z7</accession>
<sequence length="182" mass="20776">MNIATMNSLNSVSTSSKRKKVTERAVNWSEEETRVLIRAWSEDSVQRSLSESLRNTHVFKHLAARMTQMGFARTAHQCRLRVKTLKANYVKAKLQSGVDGKHPSSFRYYAEMDAVLGRCAANSPLFQLKYDIKREEENGESSDEFELSNNSFSQNESRESPSASVEPPNFTMPSSKNFYLFF</sequence>
<comment type="caution">
    <text evidence="3">The sequence shown here is derived from an EMBL/GenBank/DDBJ whole genome shotgun (WGS) entry which is preliminary data.</text>
</comment>
<dbReference type="Pfam" id="PF13837">
    <property type="entry name" value="Myb_DNA-bind_4"/>
    <property type="match status" value="1"/>
</dbReference>
<feature type="compositionally biased region" description="Polar residues" evidence="1">
    <location>
        <begin position="171"/>
        <end position="182"/>
    </location>
</feature>
<dbReference type="AlphaFoldDB" id="A0A8J7P0Z7"/>
<organism evidence="3 4">
    <name type="scientific">Atractosteus spatula</name>
    <name type="common">Alligator gar</name>
    <name type="synonym">Lepisosteus spatula</name>
    <dbReference type="NCBI Taxonomy" id="7917"/>
    <lineage>
        <taxon>Eukaryota</taxon>
        <taxon>Metazoa</taxon>
        <taxon>Chordata</taxon>
        <taxon>Craniata</taxon>
        <taxon>Vertebrata</taxon>
        <taxon>Euteleostomi</taxon>
        <taxon>Actinopterygii</taxon>
        <taxon>Neopterygii</taxon>
        <taxon>Holostei</taxon>
        <taxon>Semionotiformes</taxon>
        <taxon>Lepisosteidae</taxon>
        <taxon>Atractosteus</taxon>
    </lineage>
</organism>
<dbReference type="Proteomes" id="UP000736164">
    <property type="component" value="Unassembled WGS sequence"/>
</dbReference>
<feature type="compositionally biased region" description="Acidic residues" evidence="1">
    <location>
        <begin position="137"/>
        <end position="146"/>
    </location>
</feature>
<feature type="compositionally biased region" description="Polar residues" evidence="1">
    <location>
        <begin position="147"/>
        <end position="163"/>
    </location>
</feature>
<evidence type="ECO:0000259" key="2">
    <source>
        <dbReference type="Pfam" id="PF13837"/>
    </source>
</evidence>
<feature type="region of interest" description="Disordered" evidence="1">
    <location>
        <begin position="137"/>
        <end position="182"/>
    </location>
</feature>
<feature type="non-terminal residue" evidence="3">
    <location>
        <position position="1"/>
    </location>
</feature>
<evidence type="ECO:0000256" key="1">
    <source>
        <dbReference type="SAM" id="MobiDB-lite"/>
    </source>
</evidence>
<reference evidence="3" key="1">
    <citation type="journal article" date="2021" name="Cell">
        <title>Tracing the genetic footprints of vertebrate landing in non-teleost ray-finned fishes.</title>
        <authorList>
            <person name="Bi X."/>
            <person name="Wang K."/>
            <person name="Yang L."/>
            <person name="Pan H."/>
            <person name="Jiang H."/>
            <person name="Wei Q."/>
            <person name="Fang M."/>
            <person name="Yu H."/>
            <person name="Zhu C."/>
            <person name="Cai Y."/>
            <person name="He Y."/>
            <person name="Gan X."/>
            <person name="Zeng H."/>
            <person name="Yu D."/>
            <person name="Zhu Y."/>
            <person name="Jiang H."/>
            <person name="Qiu Q."/>
            <person name="Yang H."/>
            <person name="Zhang Y.E."/>
            <person name="Wang W."/>
            <person name="Zhu M."/>
            <person name="He S."/>
            <person name="Zhang G."/>
        </authorList>
    </citation>
    <scope>NUCLEOTIDE SEQUENCE</scope>
    <source>
        <strain evidence="3">Allg_001</strain>
    </source>
</reference>
<proteinExistence type="predicted"/>
<feature type="domain" description="Myb/SANT-like DNA-binding" evidence="2">
    <location>
        <begin position="26"/>
        <end position="114"/>
    </location>
</feature>
<feature type="non-terminal residue" evidence="3">
    <location>
        <position position="182"/>
    </location>
</feature>
<dbReference type="InterPro" id="IPR044822">
    <property type="entry name" value="Myb_DNA-bind_4"/>
</dbReference>
<evidence type="ECO:0000313" key="3">
    <source>
        <dbReference type="EMBL" id="MBN3322386.1"/>
    </source>
</evidence>
<evidence type="ECO:0000313" key="4">
    <source>
        <dbReference type="Proteomes" id="UP000736164"/>
    </source>
</evidence>